<dbReference type="CDD" id="cd00130">
    <property type="entry name" value="PAS"/>
    <property type="match status" value="1"/>
</dbReference>
<evidence type="ECO:0000256" key="5">
    <source>
        <dbReference type="ARBA" id="ARBA00022777"/>
    </source>
</evidence>
<organism evidence="9 10">
    <name type="scientific">Postechiella marina</name>
    <dbReference type="NCBI Taxonomy" id="943941"/>
    <lineage>
        <taxon>Bacteria</taxon>
        <taxon>Pseudomonadati</taxon>
        <taxon>Bacteroidota</taxon>
        <taxon>Flavobacteriia</taxon>
        <taxon>Flavobacteriales</taxon>
        <taxon>Flavobacteriaceae</taxon>
        <taxon>Postechiella</taxon>
    </lineage>
</organism>
<evidence type="ECO:0000259" key="6">
    <source>
        <dbReference type="PROSITE" id="PS50109"/>
    </source>
</evidence>
<dbReference type="Gene3D" id="1.10.287.130">
    <property type="match status" value="1"/>
</dbReference>
<sequence length="371" mass="42528">MREMGNTVGLLNEELFENIFNYAVGGIAIISTKGEWIRINDSIVSQLGYSKEELYKKTFQDITHRDDLSKDLNLMHALLRDEISNYEIEKRYFHKNGTVIWALLSVSLIRDSTGNPKYFISQIRDISQQKKDREELEVMLNVTKEQNSKLSDFADIITHNLRTHSSNLTTLMGFIAEENEDCDLEKSENFGYLKESVANLNETVNHLTEISKIKSLKVEDVKSLNLYAYASQAIYNVSGLAKHSNCSIINEVNKDHFLWAIPAYLDSIILNFLTNAIKYRSNKRQPIINLYSEVEDDFVVLHIKDNGIGIDLEQFGSEIFKMYKTFHKYEDARGVGLFITKNHIEYLGGKVSVTSKVDQGTTFSVFLKKCV</sequence>
<dbReference type="SMART" id="SM00387">
    <property type="entry name" value="HATPase_c"/>
    <property type="match status" value="1"/>
</dbReference>
<evidence type="ECO:0000313" key="10">
    <source>
        <dbReference type="Proteomes" id="UP001501496"/>
    </source>
</evidence>
<dbReference type="InterPro" id="IPR052162">
    <property type="entry name" value="Sensor_kinase/Photoreceptor"/>
</dbReference>
<dbReference type="Pfam" id="PF02518">
    <property type="entry name" value="HATPase_c"/>
    <property type="match status" value="1"/>
</dbReference>
<protein>
    <recommendedName>
        <fullName evidence="2">histidine kinase</fullName>
        <ecNumber evidence="2">2.7.13.3</ecNumber>
    </recommendedName>
</protein>
<dbReference type="PRINTS" id="PR00344">
    <property type="entry name" value="BCTRLSENSOR"/>
</dbReference>
<keyword evidence="4" id="KW-0808">Transferase</keyword>
<evidence type="ECO:0000256" key="1">
    <source>
        <dbReference type="ARBA" id="ARBA00000085"/>
    </source>
</evidence>
<dbReference type="Gene3D" id="3.30.565.10">
    <property type="entry name" value="Histidine kinase-like ATPase, C-terminal domain"/>
    <property type="match status" value="1"/>
</dbReference>
<evidence type="ECO:0000256" key="3">
    <source>
        <dbReference type="ARBA" id="ARBA00022553"/>
    </source>
</evidence>
<gene>
    <name evidence="9" type="ORF">GCM10022291_32980</name>
</gene>
<evidence type="ECO:0000256" key="2">
    <source>
        <dbReference type="ARBA" id="ARBA00012438"/>
    </source>
</evidence>
<dbReference type="SMART" id="SM00091">
    <property type="entry name" value="PAS"/>
    <property type="match status" value="1"/>
</dbReference>
<evidence type="ECO:0000259" key="7">
    <source>
        <dbReference type="PROSITE" id="PS50112"/>
    </source>
</evidence>
<dbReference type="PROSITE" id="PS50113">
    <property type="entry name" value="PAC"/>
    <property type="match status" value="1"/>
</dbReference>
<dbReference type="InterPro" id="IPR001610">
    <property type="entry name" value="PAC"/>
</dbReference>
<dbReference type="InterPro" id="IPR000014">
    <property type="entry name" value="PAS"/>
</dbReference>
<dbReference type="PROSITE" id="PS50109">
    <property type="entry name" value="HIS_KIN"/>
    <property type="match status" value="1"/>
</dbReference>
<dbReference type="EMBL" id="BAABCA010000008">
    <property type="protein sequence ID" value="GAA4239286.1"/>
    <property type="molecule type" value="Genomic_DNA"/>
</dbReference>
<dbReference type="InterPro" id="IPR003594">
    <property type="entry name" value="HATPase_dom"/>
</dbReference>
<reference evidence="10" key="1">
    <citation type="journal article" date="2019" name="Int. J. Syst. Evol. Microbiol.">
        <title>The Global Catalogue of Microorganisms (GCM) 10K type strain sequencing project: providing services to taxonomists for standard genome sequencing and annotation.</title>
        <authorList>
            <consortium name="The Broad Institute Genomics Platform"/>
            <consortium name="The Broad Institute Genome Sequencing Center for Infectious Disease"/>
            <person name="Wu L."/>
            <person name="Ma J."/>
        </authorList>
    </citation>
    <scope>NUCLEOTIDE SEQUENCE [LARGE SCALE GENOMIC DNA]</scope>
    <source>
        <strain evidence="10">JCM 17630</strain>
    </source>
</reference>
<dbReference type="SUPFAM" id="SSF55785">
    <property type="entry name" value="PYP-like sensor domain (PAS domain)"/>
    <property type="match status" value="1"/>
</dbReference>
<keyword evidence="3" id="KW-0597">Phosphoprotein</keyword>
<dbReference type="InterPro" id="IPR035965">
    <property type="entry name" value="PAS-like_dom_sf"/>
</dbReference>
<keyword evidence="10" id="KW-1185">Reference proteome</keyword>
<dbReference type="SUPFAM" id="SSF55874">
    <property type="entry name" value="ATPase domain of HSP90 chaperone/DNA topoisomerase II/histidine kinase"/>
    <property type="match status" value="1"/>
</dbReference>
<dbReference type="PROSITE" id="PS50112">
    <property type="entry name" value="PAS"/>
    <property type="match status" value="1"/>
</dbReference>
<dbReference type="NCBIfam" id="TIGR00229">
    <property type="entry name" value="sensory_box"/>
    <property type="match status" value="1"/>
</dbReference>
<dbReference type="InterPro" id="IPR036890">
    <property type="entry name" value="HATPase_C_sf"/>
</dbReference>
<dbReference type="Gene3D" id="3.30.450.20">
    <property type="entry name" value="PAS domain"/>
    <property type="match status" value="1"/>
</dbReference>
<dbReference type="Proteomes" id="UP001501496">
    <property type="component" value="Unassembled WGS sequence"/>
</dbReference>
<name>A0ABP8CH93_9FLAO</name>
<dbReference type="SMART" id="SM00086">
    <property type="entry name" value="PAC"/>
    <property type="match status" value="1"/>
</dbReference>
<evidence type="ECO:0000313" key="9">
    <source>
        <dbReference type="EMBL" id="GAA4239286.1"/>
    </source>
</evidence>
<dbReference type="Pfam" id="PF08447">
    <property type="entry name" value="PAS_3"/>
    <property type="match status" value="1"/>
</dbReference>
<accession>A0ABP8CH93</accession>
<proteinExistence type="predicted"/>
<evidence type="ECO:0000259" key="8">
    <source>
        <dbReference type="PROSITE" id="PS50113"/>
    </source>
</evidence>
<dbReference type="InterPro" id="IPR005467">
    <property type="entry name" value="His_kinase_dom"/>
</dbReference>
<keyword evidence="5" id="KW-0418">Kinase</keyword>
<dbReference type="InterPro" id="IPR013655">
    <property type="entry name" value="PAS_fold_3"/>
</dbReference>
<evidence type="ECO:0000256" key="4">
    <source>
        <dbReference type="ARBA" id="ARBA00022679"/>
    </source>
</evidence>
<feature type="domain" description="PAS" evidence="7">
    <location>
        <begin position="12"/>
        <end position="82"/>
    </location>
</feature>
<dbReference type="PANTHER" id="PTHR43304:SF1">
    <property type="entry name" value="PAC DOMAIN-CONTAINING PROTEIN"/>
    <property type="match status" value="1"/>
</dbReference>
<dbReference type="InterPro" id="IPR004358">
    <property type="entry name" value="Sig_transdc_His_kin-like_C"/>
</dbReference>
<feature type="domain" description="Histidine kinase" evidence="6">
    <location>
        <begin position="156"/>
        <end position="371"/>
    </location>
</feature>
<comment type="catalytic activity">
    <reaction evidence="1">
        <text>ATP + protein L-histidine = ADP + protein N-phospho-L-histidine.</text>
        <dbReference type="EC" id="2.7.13.3"/>
    </reaction>
</comment>
<dbReference type="EC" id="2.7.13.3" evidence="2"/>
<comment type="caution">
    <text evidence="9">The sequence shown here is derived from an EMBL/GenBank/DDBJ whole genome shotgun (WGS) entry which is preliminary data.</text>
</comment>
<dbReference type="PANTHER" id="PTHR43304">
    <property type="entry name" value="PHYTOCHROME-LIKE PROTEIN CPH1"/>
    <property type="match status" value="1"/>
</dbReference>
<feature type="domain" description="PAC" evidence="8">
    <location>
        <begin position="86"/>
        <end position="138"/>
    </location>
</feature>
<dbReference type="InterPro" id="IPR000700">
    <property type="entry name" value="PAS-assoc_C"/>
</dbReference>